<name>A0A139IB31_9PEZI</name>
<evidence type="ECO:0000313" key="3">
    <source>
        <dbReference type="EMBL" id="KXT11904.1"/>
    </source>
</evidence>
<feature type="region of interest" description="Disordered" evidence="1">
    <location>
        <begin position="562"/>
        <end position="648"/>
    </location>
</feature>
<feature type="compositionally biased region" description="Low complexity" evidence="1">
    <location>
        <begin position="176"/>
        <end position="194"/>
    </location>
</feature>
<dbReference type="Proteomes" id="UP000073492">
    <property type="component" value="Unassembled WGS sequence"/>
</dbReference>
<feature type="region of interest" description="Disordered" evidence="1">
    <location>
        <begin position="288"/>
        <end position="314"/>
    </location>
</feature>
<dbReference type="EMBL" id="LFZO01000174">
    <property type="protein sequence ID" value="KXT11904.1"/>
    <property type="molecule type" value="Genomic_DNA"/>
</dbReference>
<feature type="compositionally biased region" description="Acidic residues" evidence="1">
    <location>
        <begin position="634"/>
        <end position="648"/>
    </location>
</feature>
<protein>
    <recommendedName>
        <fullName evidence="2">Rrn9 domain-containing protein</fullName>
    </recommendedName>
</protein>
<feature type="region of interest" description="Disordered" evidence="1">
    <location>
        <begin position="168"/>
        <end position="205"/>
    </location>
</feature>
<comment type="caution">
    <text evidence="3">The sequence shown here is derived from an EMBL/GenBank/DDBJ whole genome shotgun (WGS) entry which is preliminary data.</text>
</comment>
<feature type="compositionally biased region" description="Basic residues" evidence="1">
    <location>
        <begin position="602"/>
        <end position="613"/>
    </location>
</feature>
<feature type="region of interest" description="Disordered" evidence="1">
    <location>
        <begin position="235"/>
        <end position="270"/>
    </location>
</feature>
<evidence type="ECO:0000259" key="2">
    <source>
        <dbReference type="Pfam" id="PF10680"/>
    </source>
</evidence>
<feature type="compositionally biased region" description="Polar residues" evidence="1">
    <location>
        <begin position="1"/>
        <end position="12"/>
    </location>
</feature>
<accession>A0A139IB31</accession>
<feature type="compositionally biased region" description="Basic and acidic residues" evidence="1">
    <location>
        <begin position="288"/>
        <end position="304"/>
    </location>
</feature>
<reference evidence="3 4" key="1">
    <citation type="submission" date="2015-07" db="EMBL/GenBank/DDBJ databases">
        <title>Comparative genomics of the Sigatoka disease complex on banana suggests a link between parallel evolutionary changes in Pseudocercospora fijiensis and Pseudocercospora eumusae and increased virulence on the banana host.</title>
        <authorList>
            <person name="Chang T.-C."/>
            <person name="Salvucci A."/>
            <person name="Crous P.W."/>
            <person name="Stergiopoulos I."/>
        </authorList>
    </citation>
    <scope>NUCLEOTIDE SEQUENCE [LARGE SCALE GENOMIC DNA]</scope>
    <source>
        <strain evidence="3 4">CBS 116634</strain>
    </source>
</reference>
<feature type="region of interest" description="Disordered" evidence="1">
    <location>
        <begin position="378"/>
        <end position="405"/>
    </location>
</feature>
<organism evidence="3 4">
    <name type="scientific">Pseudocercospora musae</name>
    <dbReference type="NCBI Taxonomy" id="113226"/>
    <lineage>
        <taxon>Eukaryota</taxon>
        <taxon>Fungi</taxon>
        <taxon>Dikarya</taxon>
        <taxon>Ascomycota</taxon>
        <taxon>Pezizomycotina</taxon>
        <taxon>Dothideomycetes</taxon>
        <taxon>Dothideomycetidae</taxon>
        <taxon>Mycosphaerellales</taxon>
        <taxon>Mycosphaerellaceae</taxon>
        <taxon>Pseudocercospora</taxon>
    </lineage>
</organism>
<evidence type="ECO:0000313" key="4">
    <source>
        <dbReference type="Proteomes" id="UP000073492"/>
    </source>
</evidence>
<dbReference type="InterPro" id="IPR019622">
    <property type="entry name" value="Rrn9_dom"/>
</dbReference>
<dbReference type="AlphaFoldDB" id="A0A139IB31"/>
<evidence type="ECO:0000256" key="1">
    <source>
        <dbReference type="SAM" id="MobiDB-lite"/>
    </source>
</evidence>
<feature type="compositionally biased region" description="Basic residues" evidence="1">
    <location>
        <begin position="305"/>
        <end position="314"/>
    </location>
</feature>
<gene>
    <name evidence="3" type="ORF">AC579_10492</name>
</gene>
<dbReference type="STRING" id="113226.A0A139IB31"/>
<sequence>MAENGVEQTSAPNEAHRDEVYSSSEDDREGRFRGPDSSWRFYTQEDRALVAALDQAENNDLSIHLYNAHKWKEQHRRPDLVDRDKSWLSKQTWLERNEQGKLPFLPEDSWTAWPLKPVDVPRSNEDWGVPIHDSATEATMYNERPPWRPGLDLEGSIRADILRQAKDSFRQRKWDQSSMSSQMSDASDSKSSQSPLSHTGGTASFLIDEDAAESITRSSAKSIVRDMEKVLTGLKRSRDGHYSAHSTSRSRLDKQASTRPEQALPADGIRKKRRADLVACRDDADVVREPSVDPEEHVEEEIRRARPSRRSSHRRRLGTRDWTEVLGVAALVSFDAAVVDRAATRCAALFSESMEMRMMPPIISSACGELRRYGPQMTLPDNDGLHQDPDPVASGQMQQRSNEQEQNRFNCPHEACPRHDNAYEQRWRLREHLRLFPDFRCEQVSLRVSLRSCACLPFLSFKKADLVILNITNTHLCIELRHIFKNKRANIFDIGQDNKMAENDAFTDREQKVMALAWQCFAEQPKIDFEKLARLSGYTNVRSASNAWGAIKKKLASQANKAGAGDADVNGDNESATTPKTTPKKRGKKAADEDDGEQTPAKKTKGRKGKATPKKAGTDEDSGENGPVVKAEAEGDDDDDDDGDDGLL</sequence>
<keyword evidence="4" id="KW-1185">Reference proteome</keyword>
<dbReference type="Pfam" id="PF10680">
    <property type="entry name" value="RRN9"/>
    <property type="match status" value="1"/>
</dbReference>
<feature type="region of interest" description="Disordered" evidence="1">
    <location>
        <begin position="1"/>
        <end position="38"/>
    </location>
</feature>
<proteinExistence type="predicted"/>
<feature type="domain" description="Rrn9" evidence="2">
    <location>
        <begin position="53"/>
        <end position="126"/>
    </location>
</feature>
<dbReference type="OrthoDB" id="5412288at2759"/>